<evidence type="ECO:0000313" key="6">
    <source>
        <dbReference type="EMBL" id="BCZ48200.1"/>
    </source>
</evidence>
<dbReference type="InterPro" id="IPR045857">
    <property type="entry name" value="O16G_dom_2"/>
</dbReference>
<dbReference type="Proteomes" id="UP000824633">
    <property type="component" value="Chromosome"/>
</dbReference>
<dbReference type="NCBIfam" id="NF008183">
    <property type="entry name" value="PRK10933.1"/>
    <property type="match status" value="1"/>
</dbReference>
<dbReference type="PANTHER" id="PTHR10357:SF217">
    <property type="entry name" value="TREHALOSE-6-PHOSPHATE HYDROLASE"/>
    <property type="match status" value="1"/>
</dbReference>
<reference evidence="7" key="1">
    <citation type="submission" date="2021-07" db="EMBL/GenBank/DDBJ databases">
        <title>Complete genome sequencing of a Clostridium isolate.</title>
        <authorList>
            <person name="Ueki A."/>
            <person name="Tonouchi A."/>
        </authorList>
    </citation>
    <scope>NUCLEOTIDE SEQUENCE [LARGE SCALE GENOMIC DNA]</scope>
    <source>
        <strain evidence="7">C5S11</strain>
    </source>
</reference>
<dbReference type="Gene3D" id="2.60.40.1180">
    <property type="entry name" value="Golgi alpha-mannosidase II"/>
    <property type="match status" value="1"/>
</dbReference>
<dbReference type="SUPFAM" id="SSF51445">
    <property type="entry name" value="(Trans)glycosidases"/>
    <property type="match status" value="1"/>
</dbReference>
<evidence type="ECO:0000256" key="2">
    <source>
        <dbReference type="ARBA" id="ARBA00022801"/>
    </source>
</evidence>
<evidence type="ECO:0000256" key="1">
    <source>
        <dbReference type="ARBA" id="ARBA00008061"/>
    </source>
</evidence>
<organism evidence="6 7">
    <name type="scientific">Clostridium gelidum</name>
    <dbReference type="NCBI Taxonomy" id="704125"/>
    <lineage>
        <taxon>Bacteria</taxon>
        <taxon>Bacillati</taxon>
        <taxon>Bacillota</taxon>
        <taxon>Clostridia</taxon>
        <taxon>Eubacteriales</taxon>
        <taxon>Clostridiaceae</taxon>
        <taxon>Clostridium</taxon>
    </lineage>
</organism>
<name>A0ABN6J3Z4_9CLOT</name>
<dbReference type="EMBL" id="AP024849">
    <property type="protein sequence ID" value="BCZ48200.1"/>
    <property type="molecule type" value="Genomic_DNA"/>
</dbReference>
<dbReference type="InterPro" id="IPR056300">
    <property type="entry name" value="SusG-like_C"/>
</dbReference>
<keyword evidence="3" id="KW-0326">Glycosidase</keyword>
<sequence length="548" mass="65189">MKDFKKSTVYQIYPKSFYDTNGDGFGDLNGVIEKLDYLKNLGIDYIWITPFYPSPQVDNGYDIADYYNIDPSFGTLEDFEKLVVEAKARNIYIMLDMVFNHTSTEHNWFKKALDGEEKYKEFYIFKEAVNNELPTNWKSKFGGTAWEYIDKFEEYYLHLFDRTQADLNWDNEEVRKEIYSIVNYWIEKGVKGLRFDVINLISKPEKFENDLDGDGRRFYTDGPKIHEYIKELNENTYGKYDDIITVGEMSSTSIENCIGYSNPKEKELSMVFNFHHVKVDYKNQNKWELQVCNFDNLKKILNDWQLGMQDGNGWNANFWCNHDQPRIVSRFGNDKEYHKESAKMLATMIHLLRGTPYIYQGEEIGMTNAYFTDINQYVDVESLNYFKILKEQEINEDEIYKVLQERSRDNSRTPMQWNSSKNAGFSQGKPWLSINDNYTDINVENGIKDKSSILYHYKKLISLRKQYDVIAYGNYLPMLEDNESVFAYKREYKDEYLIVLNNFYGREVEIELDIQDLEKYKCIITNYEERNLKLRFTLKPYESIAFIK</sequence>
<dbReference type="Pfam" id="PF23915">
    <property type="entry name" value="SusG_C"/>
    <property type="match status" value="1"/>
</dbReference>
<keyword evidence="7" id="KW-1185">Reference proteome</keyword>
<dbReference type="InterPro" id="IPR013780">
    <property type="entry name" value="Glyco_hydro_b"/>
</dbReference>
<comment type="similarity">
    <text evidence="1">Belongs to the glycosyl hydrolase 13 family.</text>
</comment>
<dbReference type="Pfam" id="PF00128">
    <property type="entry name" value="Alpha-amylase"/>
    <property type="match status" value="1"/>
</dbReference>
<gene>
    <name evidence="6" type="primary">treA</name>
    <name evidence="6" type="ORF">psyc5s11_42670</name>
</gene>
<protein>
    <recommendedName>
        <fullName evidence="4">Alpha,alpha-phosphotrehalase</fullName>
        <ecNumber evidence="4">3.2.1.93</ecNumber>
    </recommendedName>
</protein>
<dbReference type="EC" id="3.2.1.93" evidence="4"/>
<dbReference type="Gene3D" id="3.20.20.80">
    <property type="entry name" value="Glycosidases"/>
    <property type="match status" value="1"/>
</dbReference>
<dbReference type="Gene3D" id="3.90.400.10">
    <property type="entry name" value="Oligo-1,6-glucosidase, Domain 2"/>
    <property type="match status" value="1"/>
</dbReference>
<evidence type="ECO:0000259" key="5">
    <source>
        <dbReference type="SMART" id="SM00642"/>
    </source>
</evidence>
<dbReference type="InterPro" id="IPR006047">
    <property type="entry name" value="GH13_cat_dom"/>
</dbReference>
<evidence type="ECO:0000313" key="7">
    <source>
        <dbReference type="Proteomes" id="UP000824633"/>
    </source>
</evidence>
<dbReference type="InterPro" id="IPR012769">
    <property type="entry name" value="Trehalose_TreC"/>
</dbReference>
<dbReference type="RefSeq" id="WP_224034475.1">
    <property type="nucleotide sequence ID" value="NZ_AP024849.1"/>
</dbReference>
<evidence type="ECO:0000256" key="3">
    <source>
        <dbReference type="ARBA" id="ARBA00023295"/>
    </source>
</evidence>
<accession>A0ABN6J3Z4</accession>
<dbReference type="PANTHER" id="PTHR10357">
    <property type="entry name" value="ALPHA-AMYLASE FAMILY MEMBER"/>
    <property type="match status" value="1"/>
</dbReference>
<dbReference type="SUPFAM" id="SSF51011">
    <property type="entry name" value="Glycosyl hydrolase domain"/>
    <property type="match status" value="1"/>
</dbReference>
<evidence type="ECO:0000256" key="4">
    <source>
        <dbReference type="NCBIfam" id="TIGR02403"/>
    </source>
</evidence>
<dbReference type="NCBIfam" id="TIGR02403">
    <property type="entry name" value="trehalose_treC"/>
    <property type="match status" value="1"/>
</dbReference>
<feature type="domain" description="Glycosyl hydrolase family 13 catalytic" evidence="5">
    <location>
        <begin position="11"/>
        <end position="412"/>
    </location>
</feature>
<dbReference type="CDD" id="cd11333">
    <property type="entry name" value="AmyAc_SI_OligoGlu_DGase"/>
    <property type="match status" value="1"/>
</dbReference>
<proteinExistence type="inferred from homology"/>
<dbReference type="SMART" id="SM00642">
    <property type="entry name" value="Aamy"/>
    <property type="match status" value="1"/>
</dbReference>
<keyword evidence="2" id="KW-0378">Hydrolase</keyword>
<dbReference type="InterPro" id="IPR017853">
    <property type="entry name" value="GH"/>
</dbReference>